<dbReference type="AlphaFoldDB" id="A0A1Y5SVX0"/>
<evidence type="ECO:0000313" key="3">
    <source>
        <dbReference type="Proteomes" id="UP000193862"/>
    </source>
</evidence>
<protein>
    <recommendedName>
        <fullName evidence="4">Lipoprotein</fullName>
    </recommendedName>
</protein>
<dbReference type="EMBL" id="FWFS01000007">
    <property type="protein sequence ID" value="SLN47788.1"/>
    <property type="molecule type" value="Genomic_DNA"/>
</dbReference>
<evidence type="ECO:0000313" key="2">
    <source>
        <dbReference type="EMBL" id="SLN47788.1"/>
    </source>
</evidence>
<accession>A0A1Y5SVX0</accession>
<name>A0A1Y5SVX0_9RHOB</name>
<dbReference type="OrthoDB" id="7875456at2"/>
<reference evidence="2 3" key="1">
    <citation type="submission" date="2017-03" db="EMBL/GenBank/DDBJ databases">
        <authorList>
            <person name="Afonso C.L."/>
            <person name="Miller P.J."/>
            <person name="Scott M.A."/>
            <person name="Spackman E."/>
            <person name="Goraichik I."/>
            <person name="Dimitrov K.M."/>
            <person name="Suarez D.L."/>
            <person name="Swayne D.E."/>
        </authorList>
    </citation>
    <scope>NUCLEOTIDE SEQUENCE [LARGE SCALE GENOMIC DNA]</scope>
    <source>
        <strain evidence="2 3">CECT 8620</strain>
    </source>
</reference>
<feature type="signal peptide" evidence="1">
    <location>
        <begin position="1"/>
        <end position="17"/>
    </location>
</feature>
<organism evidence="2 3">
    <name type="scientific">Aquimixticola soesokkakensis</name>
    <dbReference type="NCBI Taxonomy" id="1519096"/>
    <lineage>
        <taxon>Bacteria</taxon>
        <taxon>Pseudomonadati</taxon>
        <taxon>Pseudomonadota</taxon>
        <taxon>Alphaproteobacteria</taxon>
        <taxon>Rhodobacterales</taxon>
        <taxon>Paracoccaceae</taxon>
        <taxon>Aquimixticola</taxon>
    </lineage>
</organism>
<evidence type="ECO:0000256" key="1">
    <source>
        <dbReference type="SAM" id="SignalP"/>
    </source>
</evidence>
<proteinExistence type="predicted"/>
<evidence type="ECO:0008006" key="4">
    <source>
        <dbReference type="Google" id="ProtNLM"/>
    </source>
</evidence>
<gene>
    <name evidence="2" type="ORF">AQS8620_01975</name>
</gene>
<keyword evidence="3" id="KW-1185">Reference proteome</keyword>
<dbReference type="PROSITE" id="PS51257">
    <property type="entry name" value="PROKAR_LIPOPROTEIN"/>
    <property type="match status" value="1"/>
</dbReference>
<dbReference type="Proteomes" id="UP000193862">
    <property type="component" value="Unassembled WGS sequence"/>
</dbReference>
<feature type="chain" id="PRO_5013187241" description="Lipoprotein" evidence="1">
    <location>
        <begin position="18"/>
        <end position="127"/>
    </location>
</feature>
<keyword evidence="1" id="KW-0732">Signal</keyword>
<dbReference type="RefSeq" id="WP_143267496.1">
    <property type="nucleotide sequence ID" value="NZ_FWFS01000007.1"/>
</dbReference>
<sequence length="127" mass="13936">MRSILFAALPAALALSACTQQDICINGATRDLRVVNSLTAQVQRNLDRGYAMEEYTERTFDRERCGTNKEGKPVYCTVPSEITRERPVAIDLAAEAQKLASLQAKQKQLSARAAQTVASCKAQFPES</sequence>